<keyword evidence="3" id="KW-1185">Reference proteome</keyword>
<dbReference type="PANTHER" id="PTHR33026:SF7">
    <property type="entry name" value="OS03G0100275 PROTEIN"/>
    <property type="match status" value="1"/>
</dbReference>
<evidence type="ECO:0000313" key="3">
    <source>
        <dbReference type="Proteomes" id="UP001231189"/>
    </source>
</evidence>
<protein>
    <submittedName>
        <fullName evidence="2">Uncharacterized protein</fullName>
    </submittedName>
</protein>
<sequence length="213" mass="24100">MVDASSSAAASATDPKETGAVQKSSATANDHKCDWTRSTISKREEKNMRCMGLISDDEKDIRFPGLESHPNPPPRIHCDLTPNSILYLDIVITVCEGFLSIDPHWGFWKKIFFVKRHSGINGLYIVGGVSFIVRKEVNYFNFLMKGFVQGWRSKWFYLTDRPASGHRSDLPKFSDVLEATPKKSWQKITTKNWGINDGMGLTFEKSVSECLFL</sequence>
<dbReference type="PANTHER" id="PTHR33026">
    <property type="entry name" value="OS06G0360600 PROTEIN"/>
    <property type="match status" value="1"/>
</dbReference>
<feature type="compositionally biased region" description="Low complexity" evidence="1">
    <location>
        <begin position="1"/>
        <end position="12"/>
    </location>
</feature>
<evidence type="ECO:0000256" key="1">
    <source>
        <dbReference type="SAM" id="MobiDB-lite"/>
    </source>
</evidence>
<dbReference type="EMBL" id="JAUUTY010000650">
    <property type="protein sequence ID" value="KAK1596492.1"/>
    <property type="molecule type" value="Genomic_DNA"/>
</dbReference>
<dbReference type="Proteomes" id="UP001231189">
    <property type="component" value="Unassembled WGS sequence"/>
</dbReference>
<dbReference type="AlphaFoldDB" id="A0AAD8V6W8"/>
<evidence type="ECO:0000313" key="2">
    <source>
        <dbReference type="EMBL" id="KAK1596492.1"/>
    </source>
</evidence>
<gene>
    <name evidence="2" type="ORF">QYE76_018976</name>
</gene>
<accession>A0AAD8V6W8</accession>
<feature type="region of interest" description="Disordered" evidence="1">
    <location>
        <begin position="1"/>
        <end position="31"/>
    </location>
</feature>
<organism evidence="2 3">
    <name type="scientific">Lolium multiflorum</name>
    <name type="common">Italian ryegrass</name>
    <name type="synonym">Lolium perenne subsp. multiflorum</name>
    <dbReference type="NCBI Taxonomy" id="4521"/>
    <lineage>
        <taxon>Eukaryota</taxon>
        <taxon>Viridiplantae</taxon>
        <taxon>Streptophyta</taxon>
        <taxon>Embryophyta</taxon>
        <taxon>Tracheophyta</taxon>
        <taxon>Spermatophyta</taxon>
        <taxon>Magnoliopsida</taxon>
        <taxon>Liliopsida</taxon>
        <taxon>Poales</taxon>
        <taxon>Poaceae</taxon>
        <taxon>BOP clade</taxon>
        <taxon>Pooideae</taxon>
        <taxon>Poodae</taxon>
        <taxon>Poeae</taxon>
        <taxon>Poeae Chloroplast Group 2 (Poeae type)</taxon>
        <taxon>Loliodinae</taxon>
        <taxon>Loliinae</taxon>
        <taxon>Lolium</taxon>
    </lineage>
</organism>
<proteinExistence type="predicted"/>
<name>A0AAD8V6W8_LOLMU</name>
<comment type="caution">
    <text evidence="2">The sequence shown here is derived from an EMBL/GenBank/DDBJ whole genome shotgun (WGS) entry which is preliminary data.</text>
</comment>
<reference evidence="2" key="1">
    <citation type="submission" date="2023-07" db="EMBL/GenBank/DDBJ databases">
        <title>A chromosome-level genome assembly of Lolium multiflorum.</title>
        <authorList>
            <person name="Chen Y."/>
            <person name="Copetti D."/>
            <person name="Kolliker R."/>
            <person name="Studer B."/>
        </authorList>
    </citation>
    <scope>NUCLEOTIDE SEQUENCE</scope>
    <source>
        <strain evidence="2">02402/16</strain>
        <tissue evidence="2">Leaf</tissue>
    </source>
</reference>